<evidence type="ECO:0000256" key="1">
    <source>
        <dbReference type="SAM" id="MobiDB-lite"/>
    </source>
</evidence>
<evidence type="ECO:0000313" key="3">
    <source>
        <dbReference type="Proteomes" id="UP000828390"/>
    </source>
</evidence>
<organism evidence="2 3">
    <name type="scientific">Dreissena polymorpha</name>
    <name type="common">Zebra mussel</name>
    <name type="synonym">Mytilus polymorpha</name>
    <dbReference type="NCBI Taxonomy" id="45954"/>
    <lineage>
        <taxon>Eukaryota</taxon>
        <taxon>Metazoa</taxon>
        <taxon>Spiralia</taxon>
        <taxon>Lophotrochozoa</taxon>
        <taxon>Mollusca</taxon>
        <taxon>Bivalvia</taxon>
        <taxon>Autobranchia</taxon>
        <taxon>Heteroconchia</taxon>
        <taxon>Euheterodonta</taxon>
        <taxon>Imparidentia</taxon>
        <taxon>Neoheterodontei</taxon>
        <taxon>Myida</taxon>
        <taxon>Dreissenoidea</taxon>
        <taxon>Dreissenidae</taxon>
        <taxon>Dreissena</taxon>
    </lineage>
</organism>
<accession>A0A9D4IAN3</accession>
<name>A0A9D4IAN3_DREPO</name>
<reference evidence="2" key="2">
    <citation type="submission" date="2020-11" db="EMBL/GenBank/DDBJ databases">
        <authorList>
            <person name="McCartney M.A."/>
            <person name="Auch B."/>
            <person name="Kono T."/>
            <person name="Mallez S."/>
            <person name="Becker A."/>
            <person name="Gohl D.M."/>
            <person name="Silverstein K.A.T."/>
            <person name="Koren S."/>
            <person name="Bechman K.B."/>
            <person name="Herman A."/>
            <person name="Abrahante J.E."/>
            <person name="Garbe J."/>
        </authorList>
    </citation>
    <scope>NUCLEOTIDE SEQUENCE</scope>
    <source>
        <strain evidence="2">Duluth1</strain>
        <tissue evidence="2">Whole animal</tissue>
    </source>
</reference>
<protein>
    <submittedName>
        <fullName evidence="2">Uncharacterized protein</fullName>
    </submittedName>
</protein>
<dbReference type="AlphaFoldDB" id="A0A9D4IAN3"/>
<feature type="region of interest" description="Disordered" evidence="1">
    <location>
        <begin position="23"/>
        <end position="50"/>
    </location>
</feature>
<proteinExistence type="predicted"/>
<evidence type="ECO:0000313" key="2">
    <source>
        <dbReference type="EMBL" id="KAH3753042.1"/>
    </source>
</evidence>
<gene>
    <name evidence="2" type="ORF">DPMN_187672</name>
</gene>
<sequence length="50" mass="5660">MLPSFRIAADQHDNVGNPKTAMIVSRSPHENPGRPRTYTGKHGTIRRLYD</sequence>
<dbReference type="Proteomes" id="UP000828390">
    <property type="component" value="Unassembled WGS sequence"/>
</dbReference>
<comment type="caution">
    <text evidence="2">The sequence shown here is derived from an EMBL/GenBank/DDBJ whole genome shotgun (WGS) entry which is preliminary data.</text>
</comment>
<keyword evidence="3" id="KW-1185">Reference proteome</keyword>
<dbReference type="EMBL" id="JAIWYP010000010">
    <property type="protein sequence ID" value="KAH3753042.1"/>
    <property type="molecule type" value="Genomic_DNA"/>
</dbReference>
<reference evidence="2" key="1">
    <citation type="journal article" date="2019" name="bioRxiv">
        <title>The Genome of the Zebra Mussel, Dreissena polymorpha: A Resource for Invasive Species Research.</title>
        <authorList>
            <person name="McCartney M.A."/>
            <person name="Auch B."/>
            <person name="Kono T."/>
            <person name="Mallez S."/>
            <person name="Zhang Y."/>
            <person name="Obille A."/>
            <person name="Becker A."/>
            <person name="Abrahante J.E."/>
            <person name="Garbe J."/>
            <person name="Badalamenti J.P."/>
            <person name="Herman A."/>
            <person name="Mangelson H."/>
            <person name="Liachko I."/>
            <person name="Sullivan S."/>
            <person name="Sone E.D."/>
            <person name="Koren S."/>
            <person name="Silverstein K.A.T."/>
            <person name="Beckman K.B."/>
            <person name="Gohl D.M."/>
        </authorList>
    </citation>
    <scope>NUCLEOTIDE SEQUENCE</scope>
    <source>
        <strain evidence="2">Duluth1</strain>
        <tissue evidence="2">Whole animal</tissue>
    </source>
</reference>